<keyword evidence="5" id="KW-0333">Golgi apparatus</keyword>
<name>A0AAD8HCK5_9APIA</name>
<dbReference type="InterPro" id="IPR040911">
    <property type="entry name" value="Exostosin_GT47"/>
</dbReference>
<feature type="domain" description="Exostosin GT47" evidence="7">
    <location>
        <begin position="84"/>
        <end position="422"/>
    </location>
</feature>
<comment type="caution">
    <text evidence="8">The sequence shown here is derived from an EMBL/GenBank/DDBJ whole genome shotgun (WGS) entry which is preliminary data.</text>
</comment>
<feature type="transmembrane region" description="Helical" evidence="6">
    <location>
        <begin position="41"/>
        <end position="58"/>
    </location>
</feature>
<evidence type="ECO:0000256" key="5">
    <source>
        <dbReference type="ARBA" id="ARBA00023034"/>
    </source>
</evidence>
<evidence type="ECO:0000256" key="1">
    <source>
        <dbReference type="ARBA" id="ARBA00004323"/>
    </source>
</evidence>
<dbReference type="GO" id="GO:0000139">
    <property type="term" value="C:Golgi membrane"/>
    <property type="evidence" value="ECO:0007669"/>
    <property type="project" value="UniProtKB-SubCell"/>
</dbReference>
<comment type="similarity">
    <text evidence="2">Belongs to the glycosyltransferase 47 family.</text>
</comment>
<keyword evidence="3 8" id="KW-0808">Transferase</keyword>
<dbReference type="GO" id="GO:0008378">
    <property type="term" value="F:galactosyltransferase activity"/>
    <property type="evidence" value="ECO:0007669"/>
    <property type="project" value="TreeGrafter"/>
</dbReference>
<keyword evidence="6" id="KW-1133">Transmembrane helix</keyword>
<dbReference type="PANTHER" id="PTHR11062:SF220">
    <property type="entry name" value="XYLOGLUCAN GALACTOSYLTRANSFERASE XLT2-LIKE"/>
    <property type="match status" value="1"/>
</dbReference>
<proteinExistence type="inferred from homology"/>
<dbReference type="GO" id="GO:0009969">
    <property type="term" value="P:xyloglucan biosynthetic process"/>
    <property type="evidence" value="ECO:0007669"/>
    <property type="project" value="TreeGrafter"/>
</dbReference>
<evidence type="ECO:0000313" key="8">
    <source>
        <dbReference type="EMBL" id="KAK1363763.1"/>
    </source>
</evidence>
<organism evidence="8 9">
    <name type="scientific">Heracleum sosnowskyi</name>
    <dbReference type="NCBI Taxonomy" id="360622"/>
    <lineage>
        <taxon>Eukaryota</taxon>
        <taxon>Viridiplantae</taxon>
        <taxon>Streptophyta</taxon>
        <taxon>Embryophyta</taxon>
        <taxon>Tracheophyta</taxon>
        <taxon>Spermatophyta</taxon>
        <taxon>Magnoliopsida</taxon>
        <taxon>eudicotyledons</taxon>
        <taxon>Gunneridae</taxon>
        <taxon>Pentapetalae</taxon>
        <taxon>asterids</taxon>
        <taxon>campanulids</taxon>
        <taxon>Apiales</taxon>
        <taxon>Apiaceae</taxon>
        <taxon>Apioideae</taxon>
        <taxon>apioid superclade</taxon>
        <taxon>Tordylieae</taxon>
        <taxon>Tordyliinae</taxon>
        <taxon>Heracleum</taxon>
    </lineage>
</organism>
<evidence type="ECO:0000256" key="2">
    <source>
        <dbReference type="ARBA" id="ARBA00010271"/>
    </source>
</evidence>
<evidence type="ECO:0000256" key="4">
    <source>
        <dbReference type="ARBA" id="ARBA00022968"/>
    </source>
</evidence>
<dbReference type="AlphaFoldDB" id="A0AAD8HCK5"/>
<keyword evidence="3 8" id="KW-0328">Glycosyltransferase</keyword>
<sequence length="480" mass="55712">MLPSTIESLSSQPQTPKKFKTLVKNAFTSFRHNISLQPHQCLFIFLILFIHFFIFFLTRTPSVSLSISKEHLSSVTNSSLPDECDSGRIYVYELPKIFNTDLLSNCDDLDPWHWQCGIATNNGYGRRASEFDRVLPASLAPAWYRTNQFSLEIIFHHRIMNHKCRTLEPESATAFYIPFYVGLAVGKYLFDNNSVQERDFLCEILLMWLQDQPYWKRSNGSDHFIVLGRITWDFRRLTEPKKLWGSSFLNMPLMQYTTRLTIERAPSDYYDIGVPYPTGFHPHSHTQILEWQNFIRTRNRSRLTSFVGATRVDIKNDFRGYLLNKCRNENDSCRLVDCALTQCSNGSTAILEALLDSDFCLQPRGDSYTRRSVFDCMIAGSIPVFFWKRSVYNQYDWFLPAEPDSFSVFIDHNDVINGTSVKEVLEGFNEKKIAEMKERVIELVPRIVYAVSNEGLASNKDAFDIAVEGVLERFRKQRQL</sequence>
<dbReference type="EMBL" id="JAUIZM010000009">
    <property type="protein sequence ID" value="KAK1363763.1"/>
    <property type="molecule type" value="Genomic_DNA"/>
</dbReference>
<reference evidence="8" key="1">
    <citation type="submission" date="2023-02" db="EMBL/GenBank/DDBJ databases">
        <title>Genome of toxic invasive species Heracleum sosnowskyi carries increased number of genes despite the absence of recent whole-genome duplications.</title>
        <authorList>
            <person name="Schelkunov M."/>
            <person name="Shtratnikova V."/>
            <person name="Makarenko M."/>
            <person name="Klepikova A."/>
            <person name="Omelchenko D."/>
            <person name="Novikova G."/>
            <person name="Obukhova E."/>
            <person name="Bogdanov V."/>
            <person name="Penin A."/>
            <person name="Logacheva M."/>
        </authorList>
    </citation>
    <scope>NUCLEOTIDE SEQUENCE</scope>
    <source>
        <strain evidence="8">Hsosn_3</strain>
        <tissue evidence="8">Leaf</tissue>
    </source>
</reference>
<keyword evidence="4" id="KW-0735">Signal-anchor</keyword>
<keyword evidence="6" id="KW-0472">Membrane</keyword>
<protein>
    <submittedName>
        <fullName evidence="8">Xyloglucan galactosyltransferase XLT2</fullName>
    </submittedName>
</protein>
<keyword evidence="6" id="KW-0812">Transmembrane</keyword>
<evidence type="ECO:0000256" key="6">
    <source>
        <dbReference type="SAM" id="Phobius"/>
    </source>
</evidence>
<dbReference type="Proteomes" id="UP001237642">
    <property type="component" value="Unassembled WGS sequence"/>
</dbReference>
<accession>A0AAD8HCK5</accession>
<dbReference type="PANTHER" id="PTHR11062">
    <property type="entry name" value="EXOSTOSIN HEPARAN SULFATE GLYCOSYLTRANSFERASE -RELATED"/>
    <property type="match status" value="1"/>
</dbReference>
<comment type="subcellular location">
    <subcellularLocation>
        <location evidence="1">Golgi apparatus membrane</location>
        <topology evidence="1">Single-pass type II membrane protein</topology>
    </subcellularLocation>
</comment>
<reference evidence="8" key="2">
    <citation type="submission" date="2023-05" db="EMBL/GenBank/DDBJ databases">
        <authorList>
            <person name="Schelkunov M.I."/>
        </authorList>
    </citation>
    <scope>NUCLEOTIDE SEQUENCE</scope>
    <source>
        <strain evidence="8">Hsosn_3</strain>
        <tissue evidence="8">Leaf</tissue>
    </source>
</reference>
<keyword evidence="9" id="KW-1185">Reference proteome</keyword>
<evidence type="ECO:0000259" key="7">
    <source>
        <dbReference type="Pfam" id="PF03016"/>
    </source>
</evidence>
<dbReference type="Pfam" id="PF03016">
    <property type="entry name" value="Exostosin_GT47"/>
    <property type="match status" value="1"/>
</dbReference>
<dbReference type="InterPro" id="IPR004263">
    <property type="entry name" value="Exostosin"/>
</dbReference>
<evidence type="ECO:0000256" key="3">
    <source>
        <dbReference type="ARBA" id="ARBA00022676"/>
    </source>
</evidence>
<gene>
    <name evidence="8" type="ORF">POM88_039324</name>
</gene>
<evidence type="ECO:0000313" key="9">
    <source>
        <dbReference type="Proteomes" id="UP001237642"/>
    </source>
</evidence>